<accession>A7N6I1</accession>
<evidence type="ECO:0000313" key="1">
    <source>
        <dbReference type="EMBL" id="ABU74175.1"/>
    </source>
</evidence>
<dbReference type="KEGG" id="vha:VIBHAR_06283"/>
<protein>
    <submittedName>
        <fullName evidence="1">Uncharacterized protein</fullName>
    </submittedName>
</protein>
<organism evidence="1 2">
    <name type="scientific">Vibrio campbellii (strain ATCC BAA-1116)</name>
    <dbReference type="NCBI Taxonomy" id="2902295"/>
    <lineage>
        <taxon>Bacteria</taxon>
        <taxon>Pseudomonadati</taxon>
        <taxon>Pseudomonadota</taxon>
        <taxon>Gammaproteobacteria</taxon>
        <taxon>Vibrionales</taxon>
        <taxon>Vibrionaceae</taxon>
        <taxon>Vibrio</taxon>
    </lineage>
</organism>
<dbReference type="PATRIC" id="fig|338187.36.peg.5141"/>
<evidence type="ECO:0000313" key="2">
    <source>
        <dbReference type="Proteomes" id="UP000008152"/>
    </source>
</evidence>
<name>A7N6I1_VIBC1</name>
<sequence length="39" mass="4586">MLKTRHSARFVLTLLKTNLSRLSNNRYEKSQHEAGFHSN</sequence>
<dbReference type="AlphaFoldDB" id="A7N6I1"/>
<dbReference type="Proteomes" id="UP000008152">
    <property type="component" value="Chromosome II"/>
</dbReference>
<gene>
    <name evidence="1" type="ordered locus">VIBHAR_06283</name>
</gene>
<reference evidence="1 2" key="1">
    <citation type="submission" date="2007-08" db="EMBL/GenBank/DDBJ databases">
        <authorList>
            <consortium name="The Vibrio harveyi Genome Sequencing Project"/>
            <person name="Bassler B."/>
            <person name="Clifton S.W."/>
            <person name="Fulton L."/>
            <person name="Delehaunty K."/>
            <person name="Fronick C."/>
            <person name="Harrison M."/>
            <person name="Markivic C."/>
            <person name="Fulton R."/>
            <person name="Tin-Wollam A.-M."/>
            <person name="Shah N."/>
            <person name="Pepin K."/>
            <person name="Nash W."/>
            <person name="Thiruvilangam P."/>
            <person name="Bhonagiri V."/>
            <person name="Waters C."/>
            <person name="Tu K.C."/>
            <person name="Irgon J."/>
            <person name="Wilson R.K."/>
        </authorList>
    </citation>
    <scope>NUCLEOTIDE SEQUENCE [LARGE SCALE GENOMIC DNA]</scope>
    <source>
        <strain evidence="2">ATCC BAA-1116 / BB120</strain>
    </source>
</reference>
<dbReference type="EMBL" id="CP000790">
    <property type="protein sequence ID" value="ABU74175.1"/>
    <property type="molecule type" value="Genomic_DNA"/>
</dbReference>
<proteinExistence type="predicted"/>